<comment type="function">
    <text evidence="1">Antiterminator that binds to cis-acting regulatory sequences on the mRNA in the presence of histidine, thereby suppressing transcription termination and activating the hut operon for histidine utilization.</text>
</comment>
<dbReference type="InterPro" id="IPR036482">
    <property type="entry name" value="Regulatory_HutP_sf"/>
</dbReference>
<comment type="similarity">
    <text evidence="2">Belongs to the HutP family.</text>
</comment>
<keyword evidence="4" id="KW-0677">Repeat</keyword>
<dbReference type="Proteomes" id="UP000252355">
    <property type="component" value="Unassembled WGS sequence"/>
</dbReference>
<keyword evidence="5" id="KW-0694">RNA-binding</keyword>
<evidence type="ECO:0000256" key="2">
    <source>
        <dbReference type="ARBA" id="ARBA00009992"/>
    </source>
</evidence>
<dbReference type="GO" id="GO:0003723">
    <property type="term" value="F:RNA binding"/>
    <property type="evidence" value="ECO:0007669"/>
    <property type="project" value="UniProtKB-KW"/>
</dbReference>
<sequence length="261" mass="28562">MGIRVKDIMDSKPITVDESQTVFSLRELLILRQPECILVLDKAKKLVGLLTPSHMATVSNVEADEPIGKVMIRHFKRINENMTIREAASLLSASELEALPVIDNAENLVGVVTYKDIVKDLVEDHSEQRLTPESAVVYLAMTKDPESEEYWLQKVQTSGFRAAITQVGATAEKLPIKLREATIVAAIARSVIREDPREKFSVSNAVRDIYAQLSIINPGLGGGFKVAIVRGEGRIAVAAFGRCGHALANGNEQIFMGGNII</sequence>
<evidence type="ECO:0000259" key="9">
    <source>
        <dbReference type="PROSITE" id="PS51371"/>
    </source>
</evidence>
<evidence type="ECO:0000256" key="5">
    <source>
        <dbReference type="ARBA" id="ARBA00022884"/>
    </source>
</evidence>
<organism evidence="10 11">
    <name type="scientific">Candidatus Ozemobacter sibiricus</name>
    <dbReference type="NCBI Taxonomy" id="2268124"/>
    <lineage>
        <taxon>Bacteria</taxon>
        <taxon>Candidatus Ozemobacteria</taxon>
        <taxon>Candidatus Ozemobacterales</taxon>
        <taxon>Candidatus Ozemobacteraceae</taxon>
        <taxon>Candidatus Ozemobacter</taxon>
    </lineage>
</organism>
<dbReference type="Pfam" id="PF09021">
    <property type="entry name" value="HutP"/>
    <property type="match status" value="1"/>
</dbReference>
<dbReference type="EMBL" id="QOQW01000033">
    <property type="protein sequence ID" value="RCK77779.1"/>
    <property type="molecule type" value="Genomic_DNA"/>
</dbReference>
<dbReference type="InterPro" id="IPR046342">
    <property type="entry name" value="CBS_dom_sf"/>
</dbReference>
<name>A0A367ZJ66_9BACT</name>
<dbReference type="Pfam" id="PF00571">
    <property type="entry name" value="CBS"/>
    <property type="match status" value="2"/>
</dbReference>
<reference evidence="10 11" key="1">
    <citation type="submission" date="2018-05" db="EMBL/GenBank/DDBJ databases">
        <title>A metagenomic window into the 2 km-deep terrestrial subsurface aquifer revealed taxonomically and functionally diverse microbial community comprising novel uncultured bacterial lineages.</title>
        <authorList>
            <person name="Kadnikov V.V."/>
            <person name="Mardanov A.V."/>
            <person name="Beletsky A.V."/>
            <person name="Banks D."/>
            <person name="Pimenov N.V."/>
            <person name="Frank Y.A."/>
            <person name="Karnachuk O.V."/>
            <person name="Ravin N.V."/>
        </authorList>
    </citation>
    <scope>NUCLEOTIDE SEQUENCE [LARGE SCALE GENOMIC DNA]</scope>
    <source>
        <strain evidence="10">BY5</strain>
    </source>
</reference>
<dbReference type="InterPro" id="IPR051462">
    <property type="entry name" value="CBS_domain-containing"/>
</dbReference>
<dbReference type="CDD" id="cd02205">
    <property type="entry name" value="CBS_pair_SF"/>
    <property type="match status" value="1"/>
</dbReference>
<comment type="caution">
    <text evidence="10">The sequence shown here is derived from an EMBL/GenBank/DDBJ whole genome shotgun (WGS) entry which is preliminary data.</text>
</comment>
<dbReference type="SUPFAM" id="SSF111064">
    <property type="entry name" value="Hut operon positive regulatory protein HutP"/>
    <property type="match status" value="1"/>
</dbReference>
<keyword evidence="8" id="KW-0129">CBS domain</keyword>
<evidence type="ECO:0000256" key="6">
    <source>
        <dbReference type="ARBA" id="ARBA00023015"/>
    </source>
</evidence>
<keyword evidence="7" id="KW-0804">Transcription</keyword>
<dbReference type="SUPFAM" id="SSF54631">
    <property type="entry name" value="CBS-domain pair"/>
    <property type="match status" value="1"/>
</dbReference>
<accession>A0A367ZJ66</accession>
<dbReference type="Gene3D" id="3.40.1510.10">
    <property type="entry name" value="Hut operon regulatory protein HutP"/>
    <property type="match status" value="1"/>
</dbReference>
<feature type="domain" description="CBS" evidence="9">
    <location>
        <begin position="9"/>
        <end position="65"/>
    </location>
</feature>
<evidence type="ECO:0000313" key="10">
    <source>
        <dbReference type="EMBL" id="RCK77779.1"/>
    </source>
</evidence>
<feature type="domain" description="CBS" evidence="9">
    <location>
        <begin position="71"/>
        <end position="127"/>
    </location>
</feature>
<protein>
    <recommendedName>
        <fullName evidence="3">Hut operon positive regulatory protein</fullName>
    </recommendedName>
</protein>
<dbReference type="AlphaFoldDB" id="A0A367ZJ66"/>
<dbReference type="SMART" id="SM00116">
    <property type="entry name" value="CBS"/>
    <property type="match status" value="2"/>
</dbReference>
<evidence type="ECO:0000256" key="4">
    <source>
        <dbReference type="ARBA" id="ARBA00022737"/>
    </source>
</evidence>
<proteinExistence type="inferred from homology"/>
<dbReference type="PANTHER" id="PTHR48108">
    <property type="entry name" value="CBS DOMAIN-CONTAINING PROTEIN CBSX2, CHLOROPLASTIC"/>
    <property type="match status" value="1"/>
</dbReference>
<evidence type="ECO:0000256" key="3">
    <source>
        <dbReference type="ARBA" id="ARBA00019377"/>
    </source>
</evidence>
<dbReference type="Gene3D" id="3.10.580.10">
    <property type="entry name" value="CBS-domain"/>
    <property type="match status" value="1"/>
</dbReference>
<dbReference type="PANTHER" id="PTHR48108:SF26">
    <property type="entry name" value="CBS DOMAIN-CONTAINING PROTEIN DDB_G0289609"/>
    <property type="match status" value="1"/>
</dbReference>
<dbReference type="PROSITE" id="PS51371">
    <property type="entry name" value="CBS"/>
    <property type="match status" value="2"/>
</dbReference>
<keyword evidence="6" id="KW-0805">Transcription regulation</keyword>
<dbReference type="InterPro" id="IPR000644">
    <property type="entry name" value="CBS_dom"/>
</dbReference>
<gene>
    <name evidence="10" type="ORF">OZSIB_2837</name>
</gene>
<evidence type="ECO:0000313" key="11">
    <source>
        <dbReference type="Proteomes" id="UP000252355"/>
    </source>
</evidence>
<dbReference type="InterPro" id="IPR015111">
    <property type="entry name" value="Regulatory_HutP"/>
</dbReference>
<evidence type="ECO:0000256" key="8">
    <source>
        <dbReference type="PROSITE-ProRule" id="PRU00703"/>
    </source>
</evidence>
<evidence type="ECO:0000256" key="7">
    <source>
        <dbReference type="ARBA" id="ARBA00023163"/>
    </source>
</evidence>
<evidence type="ECO:0000256" key="1">
    <source>
        <dbReference type="ARBA" id="ARBA00002945"/>
    </source>
</evidence>